<gene>
    <name evidence="2" type="ORF">Psuf_038950</name>
</gene>
<dbReference type="KEGG" id="psuu:Psuf_038950"/>
<keyword evidence="1" id="KW-1133">Transmembrane helix</keyword>
<accession>A0A6F8YKE3</accession>
<evidence type="ECO:0000256" key="1">
    <source>
        <dbReference type="SAM" id="Phobius"/>
    </source>
</evidence>
<dbReference type="Proteomes" id="UP000503011">
    <property type="component" value="Chromosome"/>
</dbReference>
<reference evidence="2 3" key="1">
    <citation type="submission" date="2020-03" db="EMBL/GenBank/DDBJ databases">
        <title>Whole genome shotgun sequence of Phytohabitans suffuscus NBRC 105367.</title>
        <authorList>
            <person name="Komaki H."/>
            <person name="Tamura T."/>
        </authorList>
    </citation>
    <scope>NUCLEOTIDE SEQUENCE [LARGE SCALE GENOMIC DNA]</scope>
    <source>
        <strain evidence="2 3">NBRC 105367</strain>
    </source>
</reference>
<proteinExistence type="predicted"/>
<organism evidence="2 3">
    <name type="scientific">Phytohabitans suffuscus</name>
    <dbReference type="NCBI Taxonomy" id="624315"/>
    <lineage>
        <taxon>Bacteria</taxon>
        <taxon>Bacillati</taxon>
        <taxon>Actinomycetota</taxon>
        <taxon>Actinomycetes</taxon>
        <taxon>Micromonosporales</taxon>
        <taxon>Micromonosporaceae</taxon>
    </lineage>
</organism>
<dbReference type="AlphaFoldDB" id="A0A6F8YKE3"/>
<dbReference type="EMBL" id="AP022871">
    <property type="protein sequence ID" value="BCB86582.1"/>
    <property type="molecule type" value="Genomic_DNA"/>
</dbReference>
<keyword evidence="3" id="KW-1185">Reference proteome</keyword>
<evidence type="ECO:0000313" key="2">
    <source>
        <dbReference type="EMBL" id="BCB86582.1"/>
    </source>
</evidence>
<keyword evidence="1" id="KW-0472">Membrane</keyword>
<keyword evidence="1" id="KW-0812">Transmembrane</keyword>
<sequence>MDVELSSDGSTTTDDTISLANWLRRERALQGRVRMVRRPTSDTELGNAFELISVAIGAGGLATVLAGSLSTWLQNRTKVRVRISRNGQVTEIGADNVQNATELIQQLMELPDEPNSQ</sequence>
<evidence type="ECO:0000313" key="3">
    <source>
        <dbReference type="Proteomes" id="UP000503011"/>
    </source>
</evidence>
<reference evidence="2 3" key="2">
    <citation type="submission" date="2020-03" db="EMBL/GenBank/DDBJ databases">
        <authorList>
            <person name="Ichikawa N."/>
            <person name="Kimura A."/>
            <person name="Kitahashi Y."/>
            <person name="Uohara A."/>
        </authorList>
    </citation>
    <scope>NUCLEOTIDE SEQUENCE [LARGE SCALE GENOMIC DNA]</scope>
    <source>
        <strain evidence="2 3">NBRC 105367</strain>
    </source>
</reference>
<name>A0A6F8YKE3_9ACTN</name>
<dbReference type="Pfam" id="PF19953">
    <property type="entry name" value="EACC1"/>
    <property type="match status" value="1"/>
</dbReference>
<dbReference type="RefSeq" id="WP_173158343.1">
    <property type="nucleotide sequence ID" value="NZ_AP022871.1"/>
</dbReference>
<feature type="transmembrane region" description="Helical" evidence="1">
    <location>
        <begin position="51"/>
        <end position="73"/>
    </location>
</feature>
<dbReference type="InterPro" id="IPR045428">
    <property type="entry name" value="EACC1"/>
</dbReference>
<protein>
    <submittedName>
        <fullName evidence="2">Uncharacterized protein</fullName>
    </submittedName>
</protein>